<keyword evidence="10" id="KW-0067">ATP-binding</keyword>
<gene>
    <name evidence="18" type="ORF">QQ008_01910</name>
</gene>
<dbReference type="PANTHER" id="PTHR45528">
    <property type="entry name" value="SENSOR HISTIDINE KINASE CPXA"/>
    <property type="match status" value="1"/>
</dbReference>
<dbReference type="Pfam" id="PF02743">
    <property type="entry name" value="dCache_1"/>
    <property type="match status" value="1"/>
</dbReference>
<feature type="transmembrane region" description="Helical" evidence="15">
    <location>
        <begin position="319"/>
        <end position="341"/>
    </location>
</feature>
<dbReference type="InterPro" id="IPR033479">
    <property type="entry name" value="dCache_1"/>
</dbReference>
<keyword evidence="6" id="KW-0808">Transferase</keyword>
<reference evidence="18" key="1">
    <citation type="submission" date="2023-06" db="EMBL/GenBank/DDBJ databases">
        <title>Genomic of Parafulvivirga corallium.</title>
        <authorList>
            <person name="Wang G."/>
        </authorList>
    </citation>
    <scope>NUCLEOTIDE SEQUENCE</scope>
    <source>
        <strain evidence="18">BMA10</strain>
    </source>
</reference>
<dbReference type="NCBIfam" id="TIGR00229">
    <property type="entry name" value="sensory_box"/>
    <property type="match status" value="1"/>
</dbReference>
<evidence type="ECO:0000256" key="10">
    <source>
        <dbReference type="ARBA" id="ARBA00022840"/>
    </source>
</evidence>
<evidence type="ECO:0000313" key="18">
    <source>
        <dbReference type="EMBL" id="MDN5200087.1"/>
    </source>
</evidence>
<evidence type="ECO:0000256" key="13">
    <source>
        <dbReference type="ARBA" id="ARBA00023136"/>
    </source>
</evidence>
<evidence type="ECO:0000259" key="17">
    <source>
        <dbReference type="PROSITE" id="PS50885"/>
    </source>
</evidence>
<keyword evidence="19" id="KW-1185">Reference proteome</keyword>
<dbReference type="SUPFAM" id="SSF55781">
    <property type="entry name" value="GAF domain-like"/>
    <property type="match status" value="1"/>
</dbReference>
<evidence type="ECO:0000256" key="6">
    <source>
        <dbReference type="ARBA" id="ARBA00022679"/>
    </source>
</evidence>
<dbReference type="SUPFAM" id="SSF55785">
    <property type="entry name" value="PYP-like sensor domain (PAS domain)"/>
    <property type="match status" value="1"/>
</dbReference>
<evidence type="ECO:0000256" key="3">
    <source>
        <dbReference type="ARBA" id="ARBA00012438"/>
    </source>
</evidence>
<dbReference type="PROSITE" id="PS50885">
    <property type="entry name" value="HAMP"/>
    <property type="match status" value="1"/>
</dbReference>
<evidence type="ECO:0000256" key="15">
    <source>
        <dbReference type="SAM" id="Phobius"/>
    </source>
</evidence>
<evidence type="ECO:0000256" key="14">
    <source>
        <dbReference type="SAM" id="Coils"/>
    </source>
</evidence>
<dbReference type="Pfam" id="PF13185">
    <property type="entry name" value="GAF_2"/>
    <property type="match status" value="1"/>
</dbReference>
<dbReference type="Pfam" id="PF00672">
    <property type="entry name" value="HAMP"/>
    <property type="match status" value="1"/>
</dbReference>
<comment type="catalytic activity">
    <reaction evidence="1">
        <text>ATP + protein L-histidine = ADP + protein N-phospho-L-histidine.</text>
        <dbReference type="EC" id="2.7.13.3"/>
    </reaction>
</comment>
<dbReference type="SMART" id="SM00304">
    <property type="entry name" value="HAMP"/>
    <property type="match status" value="1"/>
</dbReference>
<dbReference type="CDD" id="cd12912">
    <property type="entry name" value="PDC2_MCP_like"/>
    <property type="match status" value="1"/>
</dbReference>
<dbReference type="Proteomes" id="UP001172082">
    <property type="component" value="Unassembled WGS sequence"/>
</dbReference>
<keyword evidence="4" id="KW-1003">Cell membrane</keyword>
<feature type="coiled-coil region" evidence="14">
    <location>
        <begin position="604"/>
        <end position="690"/>
    </location>
</feature>
<dbReference type="Gene3D" id="6.10.340.10">
    <property type="match status" value="1"/>
</dbReference>
<evidence type="ECO:0000256" key="4">
    <source>
        <dbReference type="ARBA" id="ARBA00022475"/>
    </source>
</evidence>
<dbReference type="Pfam" id="PF08448">
    <property type="entry name" value="PAS_4"/>
    <property type="match status" value="1"/>
</dbReference>
<evidence type="ECO:0000256" key="11">
    <source>
        <dbReference type="ARBA" id="ARBA00022989"/>
    </source>
</evidence>
<dbReference type="SUPFAM" id="SSF158472">
    <property type="entry name" value="HAMP domain-like"/>
    <property type="match status" value="1"/>
</dbReference>
<dbReference type="EC" id="2.7.13.3" evidence="3"/>
<proteinExistence type="predicted"/>
<dbReference type="InterPro" id="IPR013656">
    <property type="entry name" value="PAS_4"/>
</dbReference>
<evidence type="ECO:0000256" key="5">
    <source>
        <dbReference type="ARBA" id="ARBA00022553"/>
    </source>
</evidence>
<dbReference type="InterPro" id="IPR003660">
    <property type="entry name" value="HAMP_dom"/>
</dbReference>
<dbReference type="CDD" id="cd12913">
    <property type="entry name" value="PDC1_MCP_like"/>
    <property type="match status" value="1"/>
</dbReference>
<evidence type="ECO:0000256" key="8">
    <source>
        <dbReference type="ARBA" id="ARBA00022741"/>
    </source>
</evidence>
<evidence type="ECO:0000256" key="7">
    <source>
        <dbReference type="ARBA" id="ARBA00022692"/>
    </source>
</evidence>
<dbReference type="Gene3D" id="3.30.450.20">
    <property type="entry name" value="PAS domain"/>
    <property type="match status" value="3"/>
</dbReference>
<dbReference type="InterPro" id="IPR003018">
    <property type="entry name" value="GAF"/>
</dbReference>
<dbReference type="PANTHER" id="PTHR45528:SF1">
    <property type="entry name" value="SENSOR HISTIDINE KINASE CPXA"/>
    <property type="match status" value="1"/>
</dbReference>
<evidence type="ECO:0000313" key="19">
    <source>
        <dbReference type="Proteomes" id="UP001172082"/>
    </source>
</evidence>
<feature type="transmembrane region" description="Helical" evidence="15">
    <location>
        <begin position="12"/>
        <end position="33"/>
    </location>
</feature>
<evidence type="ECO:0000256" key="12">
    <source>
        <dbReference type="ARBA" id="ARBA00023012"/>
    </source>
</evidence>
<evidence type="ECO:0000256" key="2">
    <source>
        <dbReference type="ARBA" id="ARBA00004651"/>
    </source>
</evidence>
<dbReference type="InterPro" id="IPR050398">
    <property type="entry name" value="HssS/ArlS-like"/>
</dbReference>
<name>A0ABT8KJ62_9BACT</name>
<keyword evidence="9" id="KW-0418">Kinase</keyword>
<protein>
    <recommendedName>
        <fullName evidence="3">histidine kinase</fullName>
        <ecNumber evidence="3">2.7.13.3</ecNumber>
    </recommendedName>
</protein>
<keyword evidence="7 15" id="KW-0812">Transmembrane</keyword>
<dbReference type="Gene3D" id="3.30.450.40">
    <property type="match status" value="1"/>
</dbReference>
<dbReference type="InterPro" id="IPR035965">
    <property type="entry name" value="PAS-like_dom_sf"/>
</dbReference>
<dbReference type="InterPro" id="IPR029016">
    <property type="entry name" value="GAF-like_dom_sf"/>
</dbReference>
<dbReference type="RefSeq" id="WP_346750114.1">
    <property type="nucleotide sequence ID" value="NZ_JAUJEA010000001.1"/>
</dbReference>
<keyword evidence="5" id="KW-0597">Phosphoprotein</keyword>
<feature type="domain" description="PAS" evidence="16">
    <location>
        <begin position="691"/>
        <end position="761"/>
    </location>
</feature>
<accession>A0ABT8KJ62</accession>
<keyword evidence="8" id="KW-0547">Nucleotide-binding</keyword>
<dbReference type="PROSITE" id="PS50112">
    <property type="entry name" value="PAS"/>
    <property type="match status" value="1"/>
</dbReference>
<feature type="domain" description="HAMP" evidence="17">
    <location>
        <begin position="343"/>
        <end position="397"/>
    </location>
</feature>
<comment type="subcellular location">
    <subcellularLocation>
        <location evidence="2">Cell membrane</location>
        <topology evidence="2">Multi-pass membrane protein</topology>
    </subcellularLocation>
</comment>
<evidence type="ECO:0000256" key="9">
    <source>
        <dbReference type="ARBA" id="ARBA00022777"/>
    </source>
</evidence>
<dbReference type="InterPro" id="IPR000014">
    <property type="entry name" value="PAS"/>
</dbReference>
<keyword evidence="12" id="KW-0902">Two-component regulatory system</keyword>
<dbReference type="CDD" id="cd00130">
    <property type="entry name" value="PAS"/>
    <property type="match status" value="1"/>
</dbReference>
<sequence>MKFRFKKIRTKLMLLITIVSLVTYILCISYVIIKFRQKAVEKAKDLAHSYTIQNANEAKSQLNKDLGMARAIASTIALYQNDSVLLRETTIDKILTSVLYEDERYYSTWVSLELNAFEPSWGKPYGRKRFTYYRVGGEPSIDSVNLDGDLIGSTYFRLKTTKKEEINDPYYFSLYNDSDDERNNIFGTSVCVPLLIEGQFAGLAGMDMSLDNFNYITQIKPFENANTFLVANNGTFVAYENMDLIGKSISDIFKEEYDPEELLKKISKGESFSFETKETLSGEKSLISFYPIDFGDSELPWAIGTVVPINDITAEVNQILFYTILTALLGLSLLVLVLWFVSNNITRPLDRVTTAIKNIAAGDIELENRVNIKSKDEIAEIGKSVNLLIEGLNEKASFAGEIGQGKFDSEFNPISDQDTLGISLVNMRKNLKTSAEEEKRRNWVTEGLAKFADILRIHTDDVDEFYQRIVSHISDYVEANQCGLFVLNDEEKANPHLELVSAYAYERKKFLEKKVSMGQGLVGQCFLEKSTIYMTNVPNDYVNITSGLGGSNPNSILIVPIILNEEVYGVLELVSFKTYEEYEIEFIEKIAESLASTISSMSINLKTRELLEESQQQSEEMRSQEEEMRQNLEEMEATQEELRRKNLEVERLLNEGNEREKHLNDTIEQIEQLKLENDEKSREALETSELFKNTLLAMIDKMEQSIFLKDTEGRFILANSALAKNHGISVEDLLGKSDFDFHPKEVAQEYRNKELRIIKSGKALKIEEDFENAAGEKKIILSVKMPFFIDYLNEEGLLGIQTDVTEMRRLEADLERRKNDHERLNKNAKN</sequence>
<evidence type="ECO:0000256" key="1">
    <source>
        <dbReference type="ARBA" id="ARBA00000085"/>
    </source>
</evidence>
<evidence type="ECO:0000259" key="16">
    <source>
        <dbReference type="PROSITE" id="PS50112"/>
    </source>
</evidence>
<comment type="caution">
    <text evidence="18">The sequence shown here is derived from an EMBL/GenBank/DDBJ whole genome shotgun (WGS) entry which is preliminary data.</text>
</comment>
<organism evidence="18 19">
    <name type="scientific">Splendidivirga corallicola</name>
    <dbReference type="NCBI Taxonomy" id="3051826"/>
    <lineage>
        <taxon>Bacteria</taxon>
        <taxon>Pseudomonadati</taxon>
        <taxon>Bacteroidota</taxon>
        <taxon>Cytophagia</taxon>
        <taxon>Cytophagales</taxon>
        <taxon>Splendidivirgaceae</taxon>
        <taxon>Splendidivirga</taxon>
    </lineage>
</organism>
<keyword evidence="11 15" id="KW-1133">Transmembrane helix</keyword>
<keyword evidence="14" id="KW-0175">Coiled coil</keyword>
<dbReference type="EMBL" id="JAUJEA010000001">
    <property type="protein sequence ID" value="MDN5200087.1"/>
    <property type="molecule type" value="Genomic_DNA"/>
</dbReference>
<dbReference type="SMART" id="SM00065">
    <property type="entry name" value="GAF"/>
    <property type="match status" value="1"/>
</dbReference>
<dbReference type="CDD" id="cd06225">
    <property type="entry name" value="HAMP"/>
    <property type="match status" value="1"/>
</dbReference>
<keyword evidence="13 15" id="KW-0472">Membrane</keyword>